<organism evidence="1 2">
    <name type="scientific">Alistipes shahii</name>
    <dbReference type="NCBI Taxonomy" id="328814"/>
    <lineage>
        <taxon>Bacteria</taxon>
        <taxon>Pseudomonadati</taxon>
        <taxon>Bacteroidota</taxon>
        <taxon>Bacteroidia</taxon>
        <taxon>Bacteroidales</taxon>
        <taxon>Rikenellaceae</taxon>
        <taxon>Alistipes</taxon>
    </lineage>
</organism>
<comment type="caution">
    <text evidence="1">The sequence shown here is derived from an EMBL/GenBank/DDBJ whole genome shotgun (WGS) entry which is preliminary data.</text>
</comment>
<evidence type="ECO:0000313" key="2">
    <source>
        <dbReference type="Proteomes" id="UP000323567"/>
    </source>
</evidence>
<proteinExistence type="predicted"/>
<accession>A0A5B3GCX1</accession>
<sequence length="178" mass="19926">MNDMSMPNDTRPQIINVTRKPSKCPVCGSEVVDIVYGTGDMTEMDFMLEYRKTAIMGGDNIPLRPPIWCCSCGCKRFRKVNEDGTDAPVKVKMLKNIRKAPVSKIIWTSQMTERALENDCISVIHQYQLEITTELDEHETLKVSAVSGSDAEDLAMELVTKGMIGLKGRKCVKIDTHV</sequence>
<protein>
    <submittedName>
        <fullName evidence="1">Uncharacterized protein</fullName>
    </submittedName>
</protein>
<gene>
    <name evidence="1" type="ORF">F2Y13_03195</name>
</gene>
<name>A0A5B3GCX1_9BACT</name>
<dbReference type="EMBL" id="VVXK01000003">
    <property type="protein sequence ID" value="KAA2371401.1"/>
    <property type="molecule type" value="Genomic_DNA"/>
</dbReference>
<dbReference type="Proteomes" id="UP000323567">
    <property type="component" value="Unassembled WGS sequence"/>
</dbReference>
<reference evidence="1 2" key="1">
    <citation type="journal article" date="2019" name="Nat. Med.">
        <title>A library of human gut bacterial isolates paired with longitudinal multiomics data enables mechanistic microbiome research.</title>
        <authorList>
            <person name="Poyet M."/>
            <person name="Groussin M."/>
            <person name="Gibbons S.M."/>
            <person name="Avila-Pacheco J."/>
            <person name="Jiang X."/>
            <person name="Kearney S.M."/>
            <person name="Perrotta A.R."/>
            <person name="Berdy B."/>
            <person name="Zhao S."/>
            <person name="Lieberman T.D."/>
            <person name="Swanson P.K."/>
            <person name="Smith M."/>
            <person name="Roesemann S."/>
            <person name="Alexander J.E."/>
            <person name="Rich S.A."/>
            <person name="Livny J."/>
            <person name="Vlamakis H."/>
            <person name="Clish C."/>
            <person name="Bullock K."/>
            <person name="Deik A."/>
            <person name="Scott J."/>
            <person name="Pierce K.A."/>
            <person name="Xavier R.J."/>
            <person name="Alm E.J."/>
        </authorList>
    </citation>
    <scope>NUCLEOTIDE SEQUENCE [LARGE SCALE GENOMIC DNA]</scope>
    <source>
        <strain evidence="1 2">BIOML-A2</strain>
    </source>
</reference>
<evidence type="ECO:0000313" key="1">
    <source>
        <dbReference type="EMBL" id="KAA2371401.1"/>
    </source>
</evidence>
<dbReference type="AlphaFoldDB" id="A0A5B3GCX1"/>